<accession>A0A1Y5PR59</accession>
<evidence type="ECO:0000259" key="1">
    <source>
        <dbReference type="Pfam" id="PF23125"/>
    </source>
</evidence>
<sequence length="197" mass="22287">MTPTQIKTREDARDAVISFFDTLSAPTLLKLAKALQRSRPDPDRLVRRMLEETGEAHEISGTGLGQLLTIAEGRARLETISVEVGDQPAETKLLGAGDMAERLGVARASLDNWRRARKVLAFRKGVRNYVYPVRQFDRHAPLEGLDRVRAYFSDDYTAWEWLVTPNRYTGDTEPIERLRKGMLDEVVRAAEGALDYQ</sequence>
<dbReference type="Pfam" id="PF23125">
    <property type="entry name" value="Xre-MbcA-ParS_M"/>
    <property type="match status" value="1"/>
</dbReference>
<name>A0A1Y5PR59_9SPHN</name>
<dbReference type="RefSeq" id="WP_295322310.1">
    <property type="nucleotide sequence ID" value="NZ_LT598653.1"/>
</dbReference>
<dbReference type="InterPro" id="IPR056312">
    <property type="entry name" value="Xre-MbcA-ParS_M"/>
</dbReference>
<dbReference type="AlphaFoldDB" id="A0A1Y5PR59"/>
<gene>
    <name evidence="2" type="ORF">SPPYR_0005</name>
</gene>
<proteinExistence type="predicted"/>
<dbReference type="KEGG" id="sphu:SPPYR_0005"/>
<evidence type="ECO:0000313" key="2">
    <source>
        <dbReference type="EMBL" id="SBV31125.1"/>
    </source>
</evidence>
<organism evidence="2">
    <name type="scientific">uncultured Sphingopyxis sp</name>
    <dbReference type="NCBI Taxonomy" id="310581"/>
    <lineage>
        <taxon>Bacteria</taxon>
        <taxon>Pseudomonadati</taxon>
        <taxon>Pseudomonadota</taxon>
        <taxon>Alphaproteobacteria</taxon>
        <taxon>Sphingomonadales</taxon>
        <taxon>Sphingomonadaceae</taxon>
        <taxon>Sphingopyxis</taxon>
        <taxon>environmental samples</taxon>
    </lineage>
</organism>
<reference evidence="2" key="1">
    <citation type="submission" date="2016-03" db="EMBL/GenBank/DDBJ databases">
        <authorList>
            <person name="Ploux O."/>
        </authorList>
    </citation>
    <scope>NUCLEOTIDE SEQUENCE</scope>
    <source>
        <strain evidence="2">UC10</strain>
    </source>
</reference>
<protein>
    <recommendedName>
        <fullName evidence="1">Antitoxin Xre/MbcA/ParS-like middle domain-containing protein</fullName>
    </recommendedName>
</protein>
<dbReference type="EMBL" id="LT598653">
    <property type="protein sequence ID" value="SBV31125.1"/>
    <property type="molecule type" value="Genomic_DNA"/>
</dbReference>
<feature type="domain" description="Antitoxin Xre/MbcA/ParS-like middle" evidence="1">
    <location>
        <begin position="95"/>
        <end position="136"/>
    </location>
</feature>